<evidence type="ECO:0000256" key="2">
    <source>
        <dbReference type="ARBA" id="ARBA00022485"/>
    </source>
</evidence>
<dbReference type="SMART" id="SM00930">
    <property type="entry name" value="NIL"/>
    <property type="match status" value="1"/>
</dbReference>
<accession>A0A7C3Z040</accession>
<keyword evidence="3" id="KW-0479">Metal-binding</keyword>
<sequence length="136" mass="15692">MPRKMVLNFPPHLIDQPITYRLVKDFGLVVNFLRARIAPREWGRLVVELSEDGGRWQEAMQFLQEAGVRIEPLAQEVLWHEERCIHCTACVASCPTKALDLADRGTMTVAFDRERCIACEICLKVCPYQAMEIRFD</sequence>
<evidence type="ECO:0000256" key="3">
    <source>
        <dbReference type="ARBA" id="ARBA00022723"/>
    </source>
</evidence>
<name>A0A7C3Z040_9BACT</name>
<keyword evidence="2" id="KW-0004">4Fe-4S</keyword>
<reference evidence="9" key="1">
    <citation type="journal article" date="2020" name="mSystems">
        <title>Genome- and Community-Level Interaction Insights into Carbon Utilization and Element Cycling Functions of Hydrothermarchaeota in Hydrothermal Sediment.</title>
        <authorList>
            <person name="Zhou Z."/>
            <person name="Liu Y."/>
            <person name="Xu W."/>
            <person name="Pan J."/>
            <person name="Luo Z.H."/>
            <person name="Li M."/>
        </authorList>
    </citation>
    <scope>NUCLEOTIDE SEQUENCE [LARGE SCALE GENOMIC DNA]</scope>
    <source>
        <strain evidence="9">SpSt-897</strain>
    </source>
</reference>
<dbReference type="EMBL" id="DTMF01000097">
    <property type="protein sequence ID" value="HGF33469.1"/>
    <property type="molecule type" value="Genomic_DNA"/>
</dbReference>
<evidence type="ECO:0000256" key="5">
    <source>
        <dbReference type="ARBA" id="ARBA00022982"/>
    </source>
</evidence>
<dbReference type="Pfam" id="PF09383">
    <property type="entry name" value="NIL"/>
    <property type="match status" value="1"/>
</dbReference>
<gene>
    <name evidence="9" type="ORF">ENW96_03640</name>
</gene>
<dbReference type="Gene3D" id="3.30.70.260">
    <property type="match status" value="1"/>
</dbReference>
<dbReference type="AlphaFoldDB" id="A0A7C3Z040"/>
<proteinExistence type="predicted"/>
<feature type="domain" description="4Fe-4S ferredoxin-type" evidence="8">
    <location>
        <begin position="107"/>
        <end position="136"/>
    </location>
</feature>
<protein>
    <submittedName>
        <fullName evidence="9">4Fe-4S dicluster domain-containing protein</fullName>
    </submittedName>
</protein>
<keyword evidence="6" id="KW-0408">Iron</keyword>
<comment type="caution">
    <text evidence="9">The sequence shown here is derived from an EMBL/GenBank/DDBJ whole genome shotgun (WGS) entry which is preliminary data.</text>
</comment>
<keyword evidence="7" id="KW-0411">Iron-sulfur</keyword>
<evidence type="ECO:0000256" key="4">
    <source>
        <dbReference type="ARBA" id="ARBA00022737"/>
    </source>
</evidence>
<dbReference type="Pfam" id="PF12838">
    <property type="entry name" value="Fer4_7"/>
    <property type="match status" value="1"/>
</dbReference>
<dbReference type="InterPro" id="IPR017896">
    <property type="entry name" value="4Fe4S_Fe-S-bd"/>
</dbReference>
<dbReference type="InterPro" id="IPR017900">
    <property type="entry name" value="4Fe4S_Fe_S_CS"/>
</dbReference>
<keyword evidence="1" id="KW-0813">Transport</keyword>
<keyword evidence="4" id="KW-0677">Repeat</keyword>
<dbReference type="InterPro" id="IPR050572">
    <property type="entry name" value="Fe-S_Ferredoxin"/>
</dbReference>
<dbReference type="GO" id="GO:0051539">
    <property type="term" value="F:4 iron, 4 sulfur cluster binding"/>
    <property type="evidence" value="ECO:0007669"/>
    <property type="project" value="UniProtKB-KW"/>
</dbReference>
<feature type="domain" description="4Fe-4S ferredoxin-type" evidence="8">
    <location>
        <begin position="75"/>
        <end position="104"/>
    </location>
</feature>
<keyword evidence="5" id="KW-0249">Electron transport</keyword>
<dbReference type="PROSITE" id="PS00198">
    <property type="entry name" value="4FE4S_FER_1"/>
    <property type="match status" value="1"/>
</dbReference>
<dbReference type="PANTHER" id="PTHR43687:SF6">
    <property type="entry name" value="L-ASPARTATE SEMIALDEHYDE SULFURTRANSFERASE IRON-SULFUR SUBUNIT"/>
    <property type="match status" value="1"/>
</dbReference>
<dbReference type="PANTHER" id="PTHR43687">
    <property type="entry name" value="ADENYLYLSULFATE REDUCTASE, BETA SUBUNIT"/>
    <property type="match status" value="1"/>
</dbReference>
<dbReference type="InterPro" id="IPR018449">
    <property type="entry name" value="NIL_domain"/>
</dbReference>
<dbReference type="SUPFAM" id="SSF54862">
    <property type="entry name" value="4Fe-4S ferredoxins"/>
    <property type="match status" value="1"/>
</dbReference>
<evidence type="ECO:0000259" key="8">
    <source>
        <dbReference type="PROSITE" id="PS51379"/>
    </source>
</evidence>
<organism evidence="9">
    <name type="scientific">Desulfobacca acetoxidans</name>
    <dbReference type="NCBI Taxonomy" id="60893"/>
    <lineage>
        <taxon>Bacteria</taxon>
        <taxon>Pseudomonadati</taxon>
        <taxon>Thermodesulfobacteriota</taxon>
        <taxon>Desulfobaccia</taxon>
        <taxon>Desulfobaccales</taxon>
        <taxon>Desulfobaccaceae</taxon>
        <taxon>Desulfobacca</taxon>
    </lineage>
</organism>
<evidence type="ECO:0000313" key="9">
    <source>
        <dbReference type="EMBL" id="HGF33469.1"/>
    </source>
</evidence>
<dbReference type="GO" id="GO:0046872">
    <property type="term" value="F:metal ion binding"/>
    <property type="evidence" value="ECO:0007669"/>
    <property type="project" value="UniProtKB-KW"/>
</dbReference>
<evidence type="ECO:0000256" key="7">
    <source>
        <dbReference type="ARBA" id="ARBA00023014"/>
    </source>
</evidence>
<dbReference type="Gene3D" id="3.30.70.20">
    <property type="match status" value="2"/>
</dbReference>
<dbReference type="PROSITE" id="PS51379">
    <property type="entry name" value="4FE4S_FER_2"/>
    <property type="match status" value="2"/>
</dbReference>
<dbReference type="InterPro" id="IPR045865">
    <property type="entry name" value="ACT-like_dom_sf"/>
</dbReference>
<dbReference type="SUPFAM" id="SSF55021">
    <property type="entry name" value="ACT-like"/>
    <property type="match status" value="1"/>
</dbReference>
<evidence type="ECO:0000256" key="1">
    <source>
        <dbReference type="ARBA" id="ARBA00022448"/>
    </source>
</evidence>
<evidence type="ECO:0000256" key="6">
    <source>
        <dbReference type="ARBA" id="ARBA00023004"/>
    </source>
</evidence>